<comment type="caution">
    <text evidence="1">The sequence shown here is derived from an EMBL/GenBank/DDBJ whole genome shotgun (WGS) entry which is preliminary data.</text>
</comment>
<reference evidence="1 2" key="1">
    <citation type="submission" date="2024-05" db="EMBL/GenBank/DDBJ databases">
        <title>Genome sequencing and assembly of Indian major carp, Cirrhinus mrigala (Hamilton, 1822).</title>
        <authorList>
            <person name="Mohindra V."/>
            <person name="Chowdhury L.M."/>
            <person name="Lal K."/>
            <person name="Jena J.K."/>
        </authorList>
    </citation>
    <scope>NUCLEOTIDE SEQUENCE [LARGE SCALE GENOMIC DNA]</scope>
    <source>
        <strain evidence="1">CM1030</strain>
        <tissue evidence="1">Blood</tissue>
    </source>
</reference>
<evidence type="ECO:0000313" key="1">
    <source>
        <dbReference type="EMBL" id="KAL0174414.1"/>
    </source>
</evidence>
<dbReference type="EMBL" id="JAMKFB020000015">
    <property type="protein sequence ID" value="KAL0174414.1"/>
    <property type="molecule type" value="Genomic_DNA"/>
</dbReference>
<name>A0ABD0PKL6_CIRMR</name>
<evidence type="ECO:0000313" key="2">
    <source>
        <dbReference type="Proteomes" id="UP001529510"/>
    </source>
</evidence>
<organism evidence="1 2">
    <name type="scientific">Cirrhinus mrigala</name>
    <name type="common">Mrigala</name>
    <dbReference type="NCBI Taxonomy" id="683832"/>
    <lineage>
        <taxon>Eukaryota</taxon>
        <taxon>Metazoa</taxon>
        <taxon>Chordata</taxon>
        <taxon>Craniata</taxon>
        <taxon>Vertebrata</taxon>
        <taxon>Euteleostomi</taxon>
        <taxon>Actinopterygii</taxon>
        <taxon>Neopterygii</taxon>
        <taxon>Teleostei</taxon>
        <taxon>Ostariophysi</taxon>
        <taxon>Cypriniformes</taxon>
        <taxon>Cyprinidae</taxon>
        <taxon>Labeoninae</taxon>
        <taxon>Labeonini</taxon>
        <taxon>Cirrhinus</taxon>
    </lineage>
</organism>
<sequence>RSRAAPCRRDITVSDSPGIFELMTVFVHCSVGFFLCQVTRSVTSTWGGRQALRRPVNSNGFIGPLQLALAFSTV</sequence>
<feature type="non-terminal residue" evidence="1">
    <location>
        <position position="74"/>
    </location>
</feature>
<feature type="non-terminal residue" evidence="1">
    <location>
        <position position="1"/>
    </location>
</feature>
<dbReference type="AlphaFoldDB" id="A0ABD0PKL6"/>
<keyword evidence="2" id="KW-1185">Reference proteome</keyword>
<proteinExistence type="predicted"/>
<dbReference type="Proteomes" id="UP001529510">
    <property type="component" value="Unassembled WGS sequence"/>
</dbReference>
<protein>
    <submittedName>
        <fullName evidence="1">Uncharacterized protein</fullName>
    </submittedName>
</protein>
<gene>
    <name evidence="1" type="ORF">M9458_030382</name>
</gene>
<accession>A0ABD0PKL6</accession>